<keyword evidence="3" id="KW-1185">Reference proteome</keyword>
<evidence type="ECO:0000313" key="3">
    <source>
        <dbReference type="Proteomes" id="UP000624041"/>
    </source>
</evidence>
<sequence length="170" mass="18997">MKIIQITGYKNSGKTTLSTKIIETFTETGLKVGSLKHHGHGGIPLGFSNTDSEKHRRAGAAIAGVEGEGVFQFSAPDLSLEQMIDFYCFMKIDVLVVEGFKDQSLPKLVLLSRKRDQLLLDRVKNIKAVVSPFTLEEAAAYPTFKRDETDALLSWLKQDMIDNKSDYAWK</sequence>
<dbReference type="GO" id="GO:0006777">
    <property type="term" value="P:Mo-molybdopterin cofactor biosynthetic process"/>
    <property type="evidence" value="ECO:0007669"/>
    <property type="project" value="InterPro"/>
</dbReference>
<dbReference type="AlphaFoldDB" id="A0A917XYC8"/>
<dbReference type="SUPFAM" id="SSF52540">
    <property type="entry name" value="P-loop containing nucleoside triphosphate hydrolases"/>
    <property type="match status" value="1"/>
</dbReference>
<dbReference type="RefSeq" id="WP_188856939.1">
    <property type="nucleotide sequence ID" value="NZ_BMOS01000011.1"/>
</dbReference>
<protein>
    <submittedName>
        <fullName evidence="2">Molybdopterin-guanine dinucleotide biosynthesis protein MobB</fullName>
    </submittedName>
</protein>
<evidence type="ECO:0000259" key="1">
    <source>
        <dbReference type="Pfam" id="PF03205"/>
    </source>
</evidence>
<dbReference type="Proteomes" id="UP000624041">
    <property type="component" value="Unassembled WGS sequence"/>
</dbReference>
<evidence type="ECO:0000313" key="2">
    <source>
        <dbReference type="EMBL" id="GGN57575.1"/>
    </source>
</evidence>
<dbReference type="NCBIfam" id="TIGR00176">
    <property type="entry name" value="mobB"/>
    <property type="match status" value="1"/>
</dbReference>
<name>A0A917XYC8_9BACI</name>
<dbReference type="InterPro" id="IPR004435">
    <property type="entry name" value="MobB_dom"/>
</dbReference>
<dbReference type="InterPro" id="IPR052539">
    <property type="entry name" value="MGD_biosynthesis_adapter"/>
</dbReference>
<comment type="caution">
    <text evidence="2">The sequence shown here is derived from an EMBL/GenBank/DDBJ whole genome shotgun (WGS) entry which is preliminary data.</text>
</comment>
<gene>
    <name evidence="2" type="ORF">GCM10007971_18650</name>
</gene>
<feature type="domain" description="Molybdopterin-guanine dinucleotide biosynthesis protein B (MobB)" evidence="1">
    <location>
        <begin position="3"/>
        <end position="131"/>
    </location>
</feature>
<dbReference type="EMBL" id="BMOS01000011">
    <property type="protein sequence ID" value="GGN57575.1"/>
    <property type="molecule type" value="Genomic_DNA"/>
</dbReference>
<dbReference type="PANTHER" id="PTHR40072:SF1">
    <property type="entry name" value="MOLYBDOPTERIN-GUANINE DINUCLEOTIDE BIOSYNTHESIS ADAPTER PROTEIN"/>
    <property type="match status" value="1"/>
</dbReference>
<dbReference type="GO" id="GO:0005525">
    <property type="term" value="F:GTP binding"/>
    <property type="evidence" value="ECO:0007669"/>
    <property type="project" value="InterPro"/>
</dbReference>
<dbReference type="PANTHER" id="PTHR40072">
    <property type="entry name" value="MOLYBDOPTERIN-GUANINE DINUCLEOTIDE BIOSYNTHESIS ADAPTER PROTEIN-RELATED"/>
    <property type="match status" value="1"/>
</dbReference>
<reference evidence="2" key="2">
    <citation type="submission" date="2020-09" db="EMBL/GenBank/DDBJ databases">
        <authorList>
            <person name="Sun Q."/>
            <person name="Ohkuma M."/>
        </authorList>
    </citation>
    <scope>NUCLEOTIDE SEQUENCE</scope>
    <source>
        <strain evidence="2">JCM 17251</strain>
    </source>
</reference>
<reference evidence="2" key="1">
    <citation type="journal article" date="2014" name="Int. J. Syst. Evol. Microbiol.">
        <title>Complete genome sequence of Corynebacterium casei LMG S-19264T (=DSM 44701T), isolated from a smear-ripened cheese.</title>
        <authorList>
            <consortium name="US DOE Joint Genome Institute (JGI-PGF)"/>
            <person name="Walter F."/>
            <person name="Albersmeier A."/>
            <person name="Kalinowski J."/>
            <person name="Ruckert C."/>
        </authorList>
    </citation>
    <scope>NUCLEOTIDE SEQUENCE</scope>
    <source>
        <strain evidence="2">JCM 17251</strain>
    </source>
</reference>
<organism evidence="2 3">
    <name type="scientific">Oceanobacillus indicireducens</name>
    <dbReference type="NCBI Taxonomy" id="1004261"/>
    <lineage>
        <taxon>Bacteria</taxon>
        <taxon>Bacillati</taxon>
        <taxon>Bacillota</taxon>
        <taxon>Bacilli</taxon>
        <taxon>Bacillales</taxon>
        <taxon>Bacillaceae</taxon>
        <taxon>Oceanobacillus</taxon>
    </lineage>
</organism>
<dbReference type="InterPro" id="IPR027417">
    <property type="entry name" value="P-loop_NTPase"/>
</dbReference>
<dbReference type="Pfam" id="PF03205">
    <property type="entry name" value="MobB"/>
    <property type="match status" value="1"/>
</dbReference>
<accession>A0A917XYC8</accession>
<dbReference type="Gene3D" id="3.40.50.300">
    <property type="entry name" value="P-loop containing nucleotide triphosphate hydrolases"/>
    <property type="match status" value="1"/>
</dbReference>
<proteinExistence type="predicted"/>